<evidence type="ECO:0000313" key="3">
    <source>
        <dbReference type="Proteomes" id="UP000214747"/>
    </source>
</evidence>
<dbReference type="EMBL" id="NJGV01000013">
    <property type="protein sequence ID" value="OWY33951.1"/>
    <property type="molecule type" value="Genomic_DNA"/>
</dbReference>
<sequence length="91" mass="10448">MQNAPQSIEGHFFSRYSLCTTKYAKGEQMRYRELIEQPDAQQLQVKAQKDQAKQQLKNARRANELAKAADLRLKQQQTQKTLAKISNTPIG</sequence>
<name>A0A225STK9_9BURK</name>
<feature type="coiled-coil region" evidence="1">
    <location>
        <begin position="42"/>
        <end position="79"/>
    </location>
</feature>
<dbReference type="AlphaFoldDB" id="A0A225STK9"/>
<dbReference type="RefSeq" id="WP_088755894.1">
    <property type="nucleotide sequence ID" value="NZ_NJGV01000013.1"/>
</dbReference>
<organism evidence="2 3">
    <name type="scientific">Herbaspirillum aquaticum</name>
    <dbReference type="NCBI Taxonomy" id="568783"/>
    <lineage>
        <taxon>Bacteria</taxon>
        <taxon>Pseudomonadati</taxon>
        <taxon>Pseudomonadota</taxon>
        <taxon>Betaproteobacteria</taxon>
        <taxon>Burkholderiales</taxon>
        <taxon>Oxalobacteraceae</taxon>
        <taxon>Herbaspirillum</taxon>
    </lineage>
</organism>
<proteinExistence type="predicted"/>
<gene>
    <name evidence="2" type="ORF">CEJ45_15095</name>
</gene>
<protein>
    <submittedName>
        <fullName evidence="2">Uncharacterized protein</fullName>
    </submittedName>
</protein>
<reference evidence="2 3" key="1">
    <citation type="journal article" date="2010" name="Int. J. Syst. Evol. Microbiol.">
        <title>Reclassification of Herbaspirillum putei as a later heterotypic synonym of Herbaspirillum huttiense, with the description of H. huttiense subsp. huttiense subsp. nov. and H. huttiense subsp. putei subsp. nov., comb. nov., and description of Herbaspirillum aquaticum sp. nov.</title>
        <authorList>
            <person name="Dobritsa A.P."/>
            <person name="Reddy M.C."/>
            <person name="Samadpour M."/>
        </authorList>
    </citation>
    <scope>NUCLEOTIDE SEQUENCE [LARGE SCALE GENOMIC DNA]</scope>
    <source>
        <strain evidence="2 3">IEH 4430</strain>
    </source>
</reference>
<evidence type="ECO:0000256" key="1">
    <source>
        <dbReference type="SAM" id="Coils"/>
    </source>
</evidence>
<keyword evidence="3" id="KW-1185">Reference proteome</keyword>
<accession>A0A225STK9</accession>
<comment type="caution">
    <text evidence="2">The sequence shown here is derived from an EMBL/GenBank/DDBJ whole genome shotgun (WGS) entry which is preliminary data.</text>
</comment>
<evidence type="ECO:0000313" key="2">
    <source>
        <dbReference type="EMBL" id="OWY33951.1"/>
    </source>
</evidence>
<keyword evidence="1" id="KW-0175">Coiled coil</keyword>
<dbReference type="Proteomes" id="UP000214747">
    <property type="component" value="Unassembled WGS sequence"/>
</dbReference>